<feature type="compositionally biased region" description="Low complexity" evidence="1">
    <location>
        <begin position="23"/>
        <end position="35"/>
    </location>
</feature>
<evidence type="ECO:0000259" key="2">
    <source>
        <dbReference type="Pfam" id="PF12896"/>
    </source>
</evidence>
<dbReference type="AlphaFoldDB" id="A0A316Z6E4"/>
<feature type="domain" description="Anaphase-promoting complex subunit 4 long" evidence="2">
    <location>
        <begin position="321"/>
        <end position="465"/>
    </location>
</feature>
<accession>A0A316Z6E4</accession>
<organism evidence="3 4">
    <name type="scientific">Tilletiopsis washingtonensis</name>
    <dbReference type="NCBI Taxonomy" id="58919"/>
    <lineage>
        <taxon>Eukaryota</taxon>
        <taxon>Fungi</taxon>
        <taxon>Dikarya</taxon>
        <taxon>Basidiomycota</taxon>
        <taxon>Ustilaginomycotina</taxon>
        <taxon>Exobasidiomycetes</taxon>
        <taxon>Entylomatales</taxon>
        <taxon>Entylomatales incertae sedis</taxon>
        <taxon>Tilletiopsis</taxon>
    </lineage>
</organism>
<feature type="region of interest" description="Disordered" evidence="1">
    <location>
        <begin position="1"/>
        <end position="36"/>
    </location>
</feature>
<proteinExistence type="predicted"/>
<keyword evidence="4" id="KW-1185">Reference proteome</keyword>
<sequence length="808" mass="85328">MSTLPPLSHFTPGGAGPAGGSKAGAAGASAVPSSSRTTFHLPPRAVAPSMDVVLLLSTAPPAPVAPLTGAAAMRARMLAMQAARRAGQSAAAAGAAAGQPKAGVRRAELSAELWRTGEVAEQVWKVPLLVENVWTGEGDELCIVKDVAWAPDAQTVSLLLTLLLMPTGAAAAQAPHRQARTFVSTHLLATGARQALFELHSATEPAPREAGHSGLGGGGLLWCSGSRQSPPAACDEILASLPPLTEPVDPSALPSSSAKLMPHQVAALRGRTTSTAASALPANAALNDPRGVGPALARLPRLPRISAPTKPHSTTYAVHQAHVRTWNDHLQTASEQYATNARAEICVAVVMGNVRHALESLFAGNEGLTLGVLEKMRDEMLRSLDRCAEAAGRDLTQAAERLVVVLTELLGCARWPERYGTLLRDQEDKIEEMLSMVQGFLLHARSLQELCELESLAFEEFFEFWLLERERQDRQRLEARGEAPSTSADGGGQRWDTLTVLELVRRGFASTDIDALVLGLSPDGQSGENTAGLRKPPVRPSLQETMAKTRARLAMPLPEVVHFPDADEVNEVFKAKSALFMGGAAGSSKTTRTGVFPCLDTLCQTVLASSARLFDASLGAVMPLAKLTSRTTFWLPTGLSMPARTLWSSIDTAFAPPALPTRVLLAPPSQVEGRLFVTLIHDRESGCASICSPPTTAGDAVVWAATAPDGSLRQVHDGTFYGRLLLLLCSPPGSDEPREILLLLPDGAAGWRASKSFMLDAPLATPLQLAAGQGKGTLATLCGSLQAPTVGYWDFSAEEEQAEAQLQG</sequence>
<evidence type="ECO:0000313" key="4">
    <source>
        <dbReference type="Proteomes" id="UP000245946"/>
    </source>
</evidence>
<dbReference type="STRING" id="58919.A0A316Z6E4"/>
<name>A0A316Z6E4_9BASI</name>
<dbReference type="Proteomes" id="UP000245946">
    <property type="component" value="Unassembled WGS sequence"/>
</dbReference>
<dbReference type="EMBL" id="KZ819303">
    <property type="protein sequence ID" value="PWN95713.1"/>
    <property type="molecule type" value="Genomic_DNA"/>
</dbReference>
<feature type="compositionally biased region" description="Gly residues" evidence="1">
    <location>
        <begin position="13"/>
        <end position="22"/>
    </location>
</feature>
<evidence type="ECO:0000313" key="3">
    <source>
        <dbReference type="EMBL" id="PWN95713.1"/>
    </source>
</evidence>
<dbReference type="OrthoDB" id="10259843at2759"/>
<dbReference type="RefSeq" id="XP_025595992.1">
    <property type="nucleotide sequence ID" value="XM_025744389.1"/>
</dbReference>
<dbReference type="GeneID" id="37271933"/>
<dbReference type="InterPro" id="IPR024790">
    <property type="entry name" value="APC4_long_dom"/>
</dbReference>
<reference evidence="3 4" key="1">
    <citation type="journal article" date="2018" name="Mol. Biol. Evol.">
        <title>Broad Genomic Sampling Reveals a Smut Pathogenic Ancestry of the Fungal Clade Ustilaginomycotina.</title>
        <authorList>
            <person name="Kijpornyongpan T."/>
            <person name="Mondo S.J."/>
            <person name="Barry K."/>
            <person name="Sandor L."/>
            <person name="Lee J."/>
            <person name="Lipzen A."/>
            <person name="Pangilinan J."/>
            <person name="LaButti K."/>
            <person name="Hainaut M."/>
            <person name="Henrissat B."/>
            <person name="Grigoriev I.V."/>
            <person name="Spatafora J.W."/>
            <person name="Aime M.C."/>
        </authorList>
    </citation>
    <scope>NUCLEOTIDE SEQUENCE [LARGE SCALE GENOMIC DNA]</scope>
    <source>
        <strain evidence="3 4">MCA 4186</strain>
    </source>
</reference>
<evidence type="ECO:0000256" key="1">
    <source>
        <dbReference type="SAM" id="MobiDB-lite"/>
    </source>
</evidence>
<gene>
    <name evidence="3" type="ORF">FA09DRAFT_341025</name>
</gene>
<dbReference type="Pfam" id="PF12896">
    <property type="entry name" value="ANAPC4"/>
    <property type="match status" value="1"/>
</dbReference>
<protein>
    <recommendedName>
        <fullName evidence="2">Anaphase-promoting complex subunit 4 long domain-containing protein</fullName>
    </recommendedName>
</protein>